<evidence type="ECO:0000313" key="2">
    <source>
        <dbReference type="EMBL" id="MCE5975234.1"/>
    </source>
</evidence>
<proteinExistence type="predicted"/>
<sequence length="236" mass="24936">MMDLTRLSLRLRVFLFFGALAAGNVAVLAAGAVFGAGRLGASDAREGFIIGAVVAALVITALIAGIWHLFGENVAKPIERLAGGLRARTHAQIESELDQAAGRYLGDLAPASAAVAQHLAETRSALTEAVQRETTRLAREKERLEALLSDVPVGALLCTAEHQLVFYNGQAVDLLGGAPAPGLDRRVFDYLYQPPVLHAYERLIETADPDAASDLLCATVADGKVLAARMRLLSVG</sequence>
<feature type="transmembrane region" description="Helical" evidence="1">
    <location>
        <begin position="12"/>
        <end position="36"/>
    </location>
</feature>
<keyword evidence="1" id="KW-1133">Transmembrane helix</keyword>
<keyword evidence="1" id="KW-0472">Membrane</keyword>
<dbReference type="Proteomes" id="UP001521181">
    <property type="component" value="Unassembled WGS sequence"/>
</dbReference>
<keyword evidence="3" id="KW-1185">Reference proteome</keyword>
<dbReference type="RefSeq" id="WP_233678149.1">
    <property type="nucleotide sequence ID" value="NZ_JAJUOS010000023.1"/>
</dbReference>
<gene>
    <name evidence="2" type="ORF">LZA78_17375</name>
</gene>
<evidence type="ECO:0000313" key="3">
    <source>
        <dbReference type="Proteomes" id="UP001521181"/>
    </source>
</evidence>
<reference evidence="2 3" key="1">
    <citation type="submission" date="2021-12" db="EMBL/GenBank/DDBJ databases">
        <title>Sinirhodobacter sp. WL0062 is a bacterium isolated from seawater.</title>
        <authorList>
            <person name="Wang L."/>
            <person name="He W."/>
            <person name="Zhang D.-F."/>
        </authorList>
    </citation>
    <scope>NUCLEOTIDE SEQUENCE [LARGE SCALE GENOMIC DNA]</scope>
    <source>
        <strain evidence="2 3">WL0062</strain>
    </source>
</reference>
<organism evidence="2 3">
    <name type="scientific">Rhodobacter flavimaris</name>
    <dbReference type="NCBI Taxonomy" id="2907145"/>
    <lineage>
        <taxon>Bacteria</taxon>
        <taxon>Pseudomonadati</taxon>
        <taxon>Pseudomonadota</taxon>
        <taxon>Alphaproteobacteria</taxon>
        <taxon>Rhodobacterales</taxon>
        <taxon>Rhodobacter group</taxon>
        <taxon>Rhodobacter</taxon>
    </lineage>
</organism>
<dbReference type="EMBL" id="JAJUOS010000023">
    <property type="protein sequence ID" value="MCE5975234.1"/>
    <property type="molecule type" value="Genomic_DNA"/>
</dbReference>
<dbReference type="SUPFAM" id="SSF55785">
    <property type="entry name" value="PYP-like sensor domain (PAS domain)"/>
    <property type="match status" value="1"/>
</dbReference>
<comment type="caution">
    <text evidence="2">The sequence shown here is derived from an EMBL/GenBank/DDBJ whole genome shotgun (WGS) entry which is preliminary data.</text>
</comment>
<dbReference type="Gene3D" id="3.30.450.20">
    <property type="entry name" value="PAS domain"/>
    <property type="match status" value="1"/>
</dbReference>
<feature type="transmembrane region" description="Helical" evidence="1">
    <location>
        <begin position="48"/>
        <end position="70"/>
    </location>
</feature>
<protein>
    <submittedName>
        <fullName evidence="2">PAS domain-containing protein</fullName>
    </submittedName>
</protein>
<accession>A0ABS8YZK3</accession>
<dbReference type="InterPro" id="IPR035965">
    <property type="entry name" value="PAS-like_dom_sf"/>
</dbReference>
<keyword evidence="1" id="KW-0812">Transmembrane</keyword>
<name>A0ABS8YZK3_9RHOB</name>
<evidence type="ECO:0000256" key="1">
    <source>
        <dbReference type="SAM" id="Phobius"/>
    </source>
</evidence>